<dbReference type="VEuPathDB" id="FungiDB:PC110_g7183"/>
<gene>
    <name evidence="1" type="ORF">PC113_g4610</name>
    <name evidence="2" type="ORF">PC117_g3793</name>
</gene>
<name>A0A8T0ZQZ8_9STRA</name>
<dbReference type="EMBL" id="RCMK01000056">
    <property type="protein sequence ID" value="KAG2951162.1"/>
    <property type="molecule type" value="Genomic_DNA"/>
</dbReference>
<dbReference type="AlphaFoldDB" id="A0A8T0ZQZ8"/>
<accession>A0A8T0ZQZ8</accession>
<proteinExistence type="predicted"/>
<evidence type="ECO:0000313" key="3">
    <source>
        <dbReference type="Proteomes" id="UP000735874"/>
    </source>
</evidence>
<comment type="caution">
    <text evidence="1">The sequence shown here is derived from an EMBL/GenBank/DDBJ whole genome shotgun (WGS) entry which is preliminary data.</text>
</comment>
<organism evidence="1 3">
    <name type="scientific">Phytophthora cactorum</name>
    <dbReference type="NCBI Taxonomy" id="29920"/>
    <lineage>
        <taxon>Eukaryota</taxon>
        <taxon>Sar</taxon>
        <taxon>Stramenopiles</taxon>
        <taxon>Oomycota</taxon>
        <taxon>Peronosporomycetes</taxon>
        <taxon>Peronosporales</taxon>
        <taxon>Peronosporaceae</taxon>
        <taxon>Phytophthora</taxon>
    </lineage>
</organism>
<evidence type="ECO:0000313" key="1">
    <source>
        <dbReference type="EMBL" id="KAG2864396.1"/>
    </source>
</evidence>
<sequence length="107" mass="11532">MAKSPKKAAKADTAEIQTALASTAALAFLDALSLRLPTPLAGLDYRQCGCPAQVEANALQVHLQLLSAFIVELGYYDDLSAKADRVHDILMWFDGKEAKLSADHQGF</sequence>
<reference evidence="1" key="1">
    <citation type="submission" date="2018-10" db="EMBL/GenBank/DDBJ databases">
        <title>Effector identification in a new, highly contiguous assembly of the strawberry crown rot pathogen Phytophthora cactorum.</title>
        <authorList>
            <person name="Armitage A.D."/>
            <person name="Nellist C.F."/>
            <person name="Bates H."/>
            <person name="Vickerstaff R.J."/>
            <person name="Harrison R.J."/>
        </authorList>
    </citation>
    <scope>NUCLEOTIDE SEQUENCE</scope>
    <source>
        <strain evidence="1">15-7</strain>
        <strain evidence="2">4040</strain>
    </source>
</reference>
<dbReference type="Proteomes" id="UP000736787">
    <property type="component" value="Unassembled WGS sequence"/>
</dbReference>
<protein>
    <submittedName>
        <fullName evidence="1">Uncharacterized protein</fullName>
    </submittedName>
</protein>
<evidence type="ECO:0000313" key="2">
    <source>
        <dbReference type="EMBL" id="KAG2951162.1"/>
    </source>
</evidence>
<dbReference type="EMBL" id="RCMG01000081">
    <property type="protein sequence ID" value="KAG2864396.1"/>
    <property type="molecule type" value="Genomic_DNA"/>
</dbReference>
<dbReference type="Proteomes" id="UP000735874">
    <property type="component" value="Unassembled WGS sequence"/>
</dbReference>